<accession>A0A554JBB8</accession>
<dbReference type="AlphaFoldDB" id="A0A554JBB8"/>
<comment type="caution">
    <text evidence="8">The sequence shown here is derived from an EMBL/GenBank/DDBJ whole genome shotgun (WGS) entry which is preliminary data.</text>
</comment>
<dbReference type="PANTHER" id="PTHR43133:SF8">
    <property type="entry name" value="RNA POLYMERASE SIGMA FACTOR HI_1459-RELATED"/>
    <property type="match status" value="1"/>
</dbReference>
<proteinExistence type="inferred from homology"/>
<comment type="similarity">
    <text evidence="1">Belongs to the sigma-70 factor family. ECF subfamily.</text>
</comment>
<gene>
    <name evidence="8" type="ORF">G01um101477_393</name>
</gene>
<evidence type="ECO:0000313" key="8">
    <source>
        <dbReference type="EMBL" id="TSC65618.1"/>
    </source>
</evidence>
<organism evidence="8 9">
    <name type="scientific">Candidatus Doudnabacteria bacterium Gr01-1014_77</name>
    <dbReference type="NCBI Taxonomy" id="2017133"/>
    <lineage>
        <taxon>Bacteria</taxon>
        <taxon>Candidatus Doudnaibacteriota</taxon>
    </lineage>
</organism>
<dbReference type="Gene3D" id="1.10.1740.10">
    <property type="match status" value="1"/>
</dbReference>
<dbReference type="Pfam" id="PF04542">
    <property type="entry name" value="Sigma70_r2"/>
    <property type="match status" value="1"/>
</dbReference>
<evidence type="ECO:0000256" key="4">
    <source>
        <dbReference type="ARBA" id="ARBA00023125"/>
    </source>
</evidence>
<feature type="domain" description="RNA polymerase sigma factor 70 region 4 type 2" evidence="7">
    <location>
        <begin position="142"/>
        <end position="193"/>
    </location>
</feature>
<dbReference type="GO" id="GO:0006352">
    <property type="term" value="P:DNA-templated transcription initiation"/>
    <property type="evidence" value="ECO:0007669"/>
    <property type="project" value="InterPro"/>
</dbReference>
<sequence>MAKRSVSVRSPDAMVLGASDQELVQRFLAGDEFAFKELYNRNRKSLLEFAFQLVGGDSDAAEEISETCWLKILRSLDTFSGRGSFRGWAGTILRNIFKDQFKKGEYKYCETHPPCFEFEEWCPAHPSMDPLEELIYNEEMDRVMARLGSLPDGIRRTFVIVHFEGRSYNEAARLLRINVGALKMRLVRARRALREVIAEQQ</sequence>
<dbReference type="GO" id="GO:0016987">
    <property type="term" value="F:sigma factor activity"/>
    <property type="evidence" value="ECO:0007669"/>
    <property type="project" value="UniProtKB-KW"/>
</dbReference>
<dbReference type="Pfam" id="PF08281">
    <property type="entry name" value="Sigma70_r4_2"/>
    <property type="match status" value="1"/>
</dbReference>
<feature type="domain" description="RNA polymerase sigma-70 region 2" evidence="6">
    <location>
        <begin position="38"/>
        <end position="103"/>
    </location>
</feature>
<evidence type="ECO:0000259" key="7">
    <source>
        <dbReference type="Pfam" id="PF08281"/>
    </source>
</evidence>
<protein>
    <submittedName>
        <fullName evidence="8">RNA polymerase sigma factor, sigma-70 family</fullName>
    </submittedName>
</protein>
<keyword evidence="3" id="KW-0731">Sigma factor</keyword>
<keyword evidence="4" id="KW-0238">DNA-binding</keyword>
<keyword evidence="5" id="KW-0804">Transcription</keyword>
<evidence type="ECO:0000256" key="2">
    <source>
        <dbReference type="ARBA" id="ARBA00023015"/>
    </source>
</evidence>
<keyword evidence="2" id="KW-0805">Transcription regulation</keyword>
<reference evidence="8 9" key="1">
    <citation type="submission" date="2017-07" db="EMBL/GenBank/DDBJ databases">
        <title>Mechanisms for carbon and nitrogen cycling indicate functional differentiation within the Candidate Phyla Radiation.</title>
        <authorList>
            <person name="Danczak R.E."/>
            <person name="Johnston M.D."/>
            <person name="Kenah C."/>
            <person name="Slattery M."/>
            <person name="Wrighton K.C."/>
            <person name="Wilkins M.J."/>
        </authorList>
    </citation>
    <scope>NUCLEOTIDE SEQUENCE [LARGE SCALE GENOMIC DNA]</scope>
    <source>
        <strain evidence="8">Gr01-1014_77</strain>
    </source>
</reference>
<dbReference type="EMBL" id="VMFF01000036">
    <property type="protein sequence ID" value="TSC65618.1"/>
    <property type="molecule type" value="Genomic_DNA"/>
</dbReference>
<dbReference type="SUPFAM" id="SSF88659">
    <property type="entry name" value="Sigma3 and sigma4 domains of RNA polymerase sigma factors"/>
    <property type="match status" value="1"/>
</dbReference>
<dbReference type="InterPro" id="IPR014284">
    <property type="entry name" value="RNA_pol_sigma-70_dom"/>
</dbReference>
<evidence type="ECO:0000256" key="1">
    <source>
        <dbReference type="ARBA" id="ARBA00010641"/>
    </source>
</evidence>
<dbReference type="InterPro" id="IPR013249">
    <property type="entry name" value="RNA_pol_sigma70_r4_t2"/>
</dbReference>
<evidence type="ECO:0000313" key="9">
    <source>
        <dbReference type="Proteomes" id="UP000319613"/>
    </source>
</evidence>
<dbReference type="PANTHER" id="PTHR43133">
    <property type="entry name" value="RNA POLYMERASE ECF-TYPE SIGMA FACTO"/>
    <property type="match status" value="1"/>
</dbReference>
<dbReference type="NCBIfam" id="TIGR02937">
    <property type="entry name" value="sigma70-ECF"/>
    <property type="match status" value="1"/>
</dbReference>
<dbReference type="InterPro" id="IPR013325">
    <property type="entry name" value="RNA_pol_sigma_r2"/>
</dbReference>
<evidence type="ECO:0000259" key="6">
    <source>
        <dbReference type="Pfam" id="PF04542"/>
    </source>
</evidence>
<dbReference type="GO" id="GO:0003677">
    <property type="term" value="F:DNA binding"/>
    <property type="evidence" value="ECO:0007669"/>
    <property type="project" value="UniProtKB-KW"/>
</dbReference>
<dbReference type="Proteomes" id="UP000319613">
    <property type="component" value="Unassembled WGS sequence"/>
</dbReference>
<dbReference type="SUPFAM" id="SSF88946">
    <property type="entry name" value="Sigma2 domain of RNA polymerase sigma factors"/>
    <property type="match status" value="1"/>
</dbReference>
<evidence type="ECO:0000256" key="3">
    <source>
        <dbReference type="ARBA" id="ARBA00023082"/>
    </source>
</evidence>
<dbReference type="Gene3D" id="1.10.10.10">
    <property type="entry name" value="Winged helix-like DNA-binding domain superfamily/Winged helix DNA-binding domain"/>
    <property type="match status" value="1"/>
</dbReference>
<name>A0A554JBB8_9BACT</name>
<dbReference type="InterPro" id="IPR007627">
    <property type="entry name" value="RNA_pol_sigma70_r2"/>
</dbReference>
<dbReference type="InterPro" id="IPR013324">
    <property type="entry name" value="RNA_pol_sigma_r3/r4-like"/>
</dbReference>
<dbReference type="InterPro" id="IPR039425">
    <property type="entry name" value="RNA_pol_sigma-70-like"/>
</dbReference>
<dbReference type="InterPro" id="IPR036388">
    <property type="entry name" value="WH-like_DNA-bd_sf"/>
</dbReference>
<evidence type="ECO:0000256" key="5">
    <source>
        <dbReference type="ARBA" id="ARBA00023163"/>
    </source>
</evidence>